<evidence type="ECO:0000313" key="1">
    <source>
        <dbReference type="EMBL" id="QCE10557.1"/>
    </source>
</evidence>
<keyword evidence="2" id="KW-1185">Reference proteome</keyword>
<accession>A0A4D6NF51</accession>
<gene>
    <name evidence="1" type="ORF">DEO72_LG10g1787</name>
</gene>
<dbReference type="Proteomes" id="UP000501690">
    <property type="component" value="Linkage Group LG10"/>
</dbReference>
<reference evidence="1 2" key="1">
    <citation type="submission" date="2019-04" db="EMBL/GenBank/DDBJ databases">
        <title>An improved genome assembly and genetic linkage map for asparagus bean, Vigna unguiculata ssp. sesquipedialis.</title>
        <authorList>
            <person name="Xia Q."/>
            <person name="Zhang R."/>
            <person name="Dong Y."/>
        </authorList>
    </citation>
    <scope>NUCLEOTIDE SEQUENCE [LARGE SCALE GENOMIC DNA]</scope>
    <source>
        <tissue evidence="1">Leaf</tissue>
    </source>
</reference>
<organism evidence="1 2">
    <name type="scientific">Vigna unguiculata</name>
    <name type="common">Cowpea</name>
    <dbReference type="NCBI Taxonomy" id="3917"/>
    <lineage>
        <taxon>Eukaryota</taxon>
        <taxon>Viridiplantae</taxon>
        <taxon>Streptophyta</taxon>
        <taxon>Embryophyta</taxon>
        <taxon>Tracheophyta</taxon>
        <taxon>Spermatophyta</taxon>
        <taxon>Magnoliopsida</taxon>
        <taxon>eudicotyledons</taxon>
        <taxon>Gunneridae</taxon>
        <taxon>Pentapetalae</taxon>
        <taxon>rosids</taxon>
        <taxon>fabids</taxon>
        <taxon>Fabales</taxon>
        <taxon>Fabaceae</taxon>
        <taxon>Papilionoideae</taxon>
        <taxon>50 kb inversion clade</taxon>
        <taxon>NPAAA clade</taxon>
        <taxon>indigoferoid/millettioid clade</taxon>
        <taxon>Phaseoleae</taxon>
        <taxon>Vigna</taxon>
    </lineage>
</organism>
<evidence type="ECO:0000313" key="2">
    <source>
        <dbReference type="Proteomes" id="UP000501690"/>
    </source>
</evidence>
<name>A0A4D6NF51_VIGUN</name>
<protein>
    <submittedName>
        <fullName evidence="1">Uncharacterized protein</fullName>
    </submittedName>
</protein>
<dbReference type="AlphaFoldDB" id="A0A4D6NF51"/>
<sequence length="284" mass="31027">MEDRQWLKPVAVVSGKHGLVVVRGFGVVCGDKEEEVAIVSHAGRRNEKGEDLGSWVLAGDAFGGGWRRQRCVSPVTGCAVTAPRWSCAGHGHDGGRRKEQEATSVFSLIPRLEVGKEQSRDTTNIIRVPSFKESPSSLRGLSFILGIFYPDGQRVGFCGARGPSRGVRHGGCESQSLWRLSLSQRKRIKDWKRMEDRQWLKPVAVVSGKHGLVVVRGFGVVCGDKEEEVAIVSHAGRRNEKGEDLGSWVLAGDAFGGGWRRQRCVSPVTGCAVTAPRWSCGVRR</sequence>
<dbReference type="EMBL" id="CP039354">
    <property type="protein sequence ID" value="QCE10557.1"/>
    <property type="molecule type" value="Genomic_DNA"/>
</dbReference>
<proteinExistence type="predicted"/>